<dbReference type="Pfam" id="PF12974">
    <property type="entry name" value="Phosphonate-bd"/>
    <property type="match status" value="1"/>
</dbReference>
<proteinExistence type="predicted"/>
<dbReference type="RefSeq" id="WP_123014387.1">
    <property type="nucleotide sequence ID" value="NZ_AP024912.1"/>
</dbReference>
<reference evidence="3" key="1">
    <citation type="journal article" date="2019" name="Int. J. Syst. Evol. Microbiol.">
        <title>The Global Catalogue of Microorganisms (GCM) 10K type strain sequencing project: providing services to taxonomists for standard genome sequencing and annotation.</title>
        <authorList>
            <consortium name="The Broad Institute Genomics Platform"/>
            <consortium name="The Broad Institute Genome Sequencing Center for Infectious Disease"/>
            <person name="Wu L."/>
            <person name="Ma J."/>
        </authorList>
    </citation>
    <scope>NUCLEOTIDE SEQUENCE [LARGE SCALE GENOMIC DNA]</scope>
    <source>
        <strain evidence="3">KCTC 62784</strain>
    </source>
</reference>
<dbReference type="Proteomes" id="UP001595384">
    <property type="component" value="Unassembled WGS sequence"/>
</dbReference>
<keyword evidence="3" id="KW-1185">Reference proteome</keyword>
<feature type="signal peptide" evidence="1">
    <location>
        <begin position="1"/>
        <end position="20"/>
    </location>
</feature>
<protein>
    <submittedName>
        <fullName evidence="2">Phosphate/phosphite/phosphonate ABC transporter substrate-binding protein</fullName>
    </submittedName>
</protein>
<dbReference type="PANTHER" id="PTHR35841:SF1">
    <property type="entry name" value="PHOSPHONATES-BINDING PERIPLASMIC PROTEIN"/>
    <property type="match status" value="1"/>
</dbReference>
<sequence length="270" mass="30216">MKQTLCVVCLTLILCRYGWAQPITFGIVPQHSAVELAHKWAPVLHSLSSMTSLDIQFRTAKDVPTFEQYLLLGDYDIAFMTPFQYINLPKKTQYEAFVKASDSPINGLIVVNKNSDIQTLTDLKYMTLAFRSSELSASTWITQQELKAAGIKVYSRYVSSDESVYLNVNKGFYPAGAGIQATWESSSEQLKENLRVLWTSRDYPTYVFAHNTRLSTDTVTEIQKALLQLSDTVEGLNQLTTLGLSPLVSAQHGDWDSIRTLSSTNLPGIQ</sequence>
<name>A0ABV7C540_9VIBR</name>
<dbReference type="SUPFAM" id="SSF53850">
    <property type="entry name" value="Periplasmic binding protein-like II"/>
    <property type="match status" value="1"/>
</dbReference>
<accession>A0ABV7C540</accession>
<evidence type="ECO:0000313" key="2">
    <source>
        <dbReference type="EMBL" id="MFC3022274.1"/>
    </source>
</evidence>
<dbReference type="EMBL" id="JBHRSE010000002">
    <property type="protein sequence ID" value="MFC3022274.1"/>
    <property type="molecule type" value="Genomic_DNA"/>
</dbReference>
<keyword evidence="1" id="KW-0732">Signal</keyword>
<organism evidence="2 3">
    <name type="scientific">Vibrio zhugei</name>
    <dbReference type="NCBI Taxonomy" id="2479546"/>
    <lineage>
        <taxon>Bacteria</taxon>
        <taxon>Pseudomonadati</taxon>
        <taxon>Pseudomonadota</taxon>
        <taxon>Gammaproteobacteria</taxon>
        <taxon>Vibrionales</taxon>
        <taxon>Vibrionaceae</taxon>
        <taxon>Vibrio</taxon>
    </lineage>
</organism>
<dbReference type="Gene3D" id="3.40.190.10">
    <property type="entry name" value="Periplasmic binding protein-like II"/>
    <property type="match status" value="2"/>
</dbReference>
<evidence type="ECO:0000313" key="3">
    <source>
        <dbReference type="Proteomes" id="UP001595384"/>
    </source>
</evidence>
<evidence type="ECO:0000256" key="1">
    <source>
        <dbReference type="SAM" id="SignalP"/>
    </source>
</evidence>
<dbReference type="PANTHER" id="PTHR35841">
    <property type="entry name" value="PHOSPHONATES-BINDING PERIPLASMIC PROTEIN"/>
    <property type="match status" value="1"/>
</dbReference>
<gene>
    <name evidence="2" type="ORF">ACFODT_00200</name>
</gene>
<feature type="chain" id="PRO_5045848500" evidence="1">
    <location>
        <begin position="21"/>
        <end position="270"/>
    </location>
</feature>
<comment type="caution">
    <text evidence="2">The sequence shown here is derived from an EMBL/GenBank/DDBJ whole genome shotgun (WGS) entry which is preliminary data.</text>
</comment>